<dbReference type="AlphaFoldDB" id="A0A386HLM0"/>
<dbReference type="EMBL" id="CP032489">
    <property type="protein sequence ID" value="AYD46509.1"/>
    <property type="molecule type" value="Genomic_DNA"/>
</dbReference>
<dbReference type="InterPro" id="IPR024775">
    <property type="entry name" value="DinB-like"/>
</dbReference>
<dbReference type="Proteomes" id="UP000266118">
    <property type="component" value="Chromosome"/>
</dbReference>
<reference evidence="2 3" key="1">
    <citation type="submission" date="2018-09" db="EMBL/GenBank/DDBJ databases">
        <title>Arachidicoccus sp. nov., a bacterium isolated from soil.</title>
        <authorList>
            <person name="Weon H.-Y."/>
            <person name="Kwon S.-W."/>
            <person name="Lee S.A."/>
        </authorList>
    </citation>
    <scope>NUCLEOTIDE SEQUENCE [LARGE SCALE GENOMIC DNA]</scope>
    <source>
        <strain evidence="2 3">KIS59-12</strain>
    </source>
</reference>
<accession>A0A386HLM0</accession>
<gene>
    <name evidence="2" type="ORF">D6B99_02080</name>
</gene>
<protein>
    <submittedName>
        <fullName evidence="2">DinB family protein</fullName>
    </submittedName>
</protein>
<name>A0A386HLM0_9BACT</name>
<dbReference type="OrthoDB" id="679284at2"/>
<keyword evidence="3" id="KW-1185">Reference proteome</keyword>
<organism evidence="2 3">
    <name type="scientific">Arachidicoccus soli</name>
    <dbReference type="NCBI Taxonomy" id="2341117"/>
    <lineage>
        <taxon>Bacteria</taxon>
        <taxon>Pseudomonadati</taxon>
        <taxon>Bacteroidota</taxon>
        <taxon>Chitinophagia</taxon>
        <taxon>Chitinophagales</taxon>
        <taxon>Chitinophagaceae</taxon>
        <taxon>Arachidicoccus</taxon>
    </lineage>
</organism>
<dbReference type="Gene3D" id="1.20.120.450">
    <property type="entry name" value="dinb family like domain"/>
    <property type="match status" value="1"/>
</dbReference>
<dbReference type="Pfam" id="PF12867">
    <property type="entry name" value="DinB_2"/>
    <property type="match status" value="1"/>
</dbReference>
<evidence type="ECO:0000259" key="1">
    <source>
        <dbReference type="Pfam" id="PF12867"/>
    </source>
</evidence>
<dbReference type="RefSeq" id="WP_119984608.1">
    <property type="nucleotide sequence ID" value="NZ_CP032489.1"/>
</dbReference>
<proteinExistence type="predicted"/>
<feature type="domain" description="DinB-like" evidence="1">
    <location>
        <begin position="24"/>
        <end position="163"/>
    </location>
</feature>
<evidence type="ECO:0000313" key="2">
    <source>
        <dbReference type="EMBL" id="AYD46509.1"/>
    </source>
</evidence>
<sequence length="175" mass="20222">MQHINLQELKSNAITTFEIFIQKLRSVDEAVFNTIPFKNSWTVGQVAEHVLKFQSGVVRAFSNKKAAPNRAFDQYASIIKNMFLDFDTKMKSPEFVWPGNELIDKHSLNNKLENIAQKILNLIENEDLKLLCKGFMFPSIGELTGFELINFVIYHTQRHIAQLENIIAHLKNKMQ</sequence>
<dbReference type="KEGG" id="ark:D6B99_02080"/>
<dbReference type="SUPFAM" id="SSF109854">
    <property type="entry name" value="DinB/YfiT-like putative metalloenzymes"/>
    <property type="match status" value="1"/>
</dbReference>
<dbReference type="InterPro" id="IPR034660">
    <property type="entry name" value="DinB/YfiT-like"/>
</dbReference>
<evidence type="ECO:0000313" key="3">
    <source>
        <dbReference type="Proteomes" id="UP000266118"/>
    </source>
</evidence>